<sequence length="537" mass="60132">MASSLLSTLCFSSQNPLKSLELPLPKISLCNSRPNFAFKKNLFSPKPSFLSYNIDHFKRFGCVSCKSTSTISINTRNYEFSDGFPEVELRLQLGGRYIQSSRDIFVDADESSLKIKVQCAGSLMTLIEINNLYEKIKPAETIWYIDEDQLVVNLKKHDPDLKWPDVVESWESLTIGIRQLLKGTSIYIVGNSTEINQKVARELAVGLGYTPLTSSELLEAFAKQTIDSYGVESVAEAEGSILESLSSHVRAVVATLGGQHGAAVRADKWRHLYAGFTVWLSQSEATDIQSELVLTMVTFRNLMAWAQASLSLHRGHTALQLRHSIYTIRLPHHIAADLLFTAVLVAALLLTAVHHIAAHCVVVQKVLQDMQDLGKSIKPSREHYKEQADVRDDMLNLRRICDDTNAQGIIPFIANWRQFHFCVKEMWKEAHYLELPHDVKMSWIFTVTVNEDTTKDEAQRHIQEGSQAYSNADVVVKLGGWNANLAQTVAQASLSALKRVILSDKKLPGKKSLYIRLGCRGDWPNIKPPGWDPSTGV</sequence>
<dbReference type="InterPro" id="IPR008978">
    <property type="entry name" value="HSP20-like_chaperone"/>
</dbReference>
<dbReference type="InterPro" id="IPR007052">
    <property type="entry name" value="CS_dom"/>
</dbReference>
<dbReference type="CDD" id="cd06463">
    <property type="entry name" value="p23_like"/>
    <property type="match status" value="1"/>
</dbReference>
<dbReference type="InterPro" id="IPR027417">
    <property type="entry name" value="P-loop_NTPase"/>
</dbReference>
<dbReference type="Proteomes" id="UP000655225">
    <property type="component" value="Unassembled WGS sequence"/>
</dbReference>
<dbReference type="PROSITE" id="PS51203">
    <property type="entry name" value="CS"/>
    <property type="match status" value="1"/>
</dbReference>
<comment type="similarity">
    <text evidence="1">Belongs to the shikimate kinase family.</text>
</comment>
<dbReference type="Gene3D" id="3.40.50.300">
    <property type="entry name" value="P-loop containing nucleotide triphosphate hydrolases"/>
    <property type="match status" value="1"/>
</dbReference>
<dbReference type="PANTHER" id="PTHR21087">
    <property type="entry name" value="SHIKIMATE KINASE"/>
    <property type="match status" value="1"/>
</dbReference>
<feature type="domain" description="CS" evidence="2">
    <location>
        <begin position="73"/>
        <end position="167"/>
    </location>
</feature>
<evidence type="ECO:0000259" key="2">
    <source>
        <dbReference type="PROSITE" id="PS51203"/>
    </source>
</evidence>
<evidence type="ECO:0000313" key="3">
    <source>
        <dbReference type="EMBL" id="KAF8380741.1"/>
    </source>
</evidence>
<dbReference type="GO" id="GO:0005829">
    <property type="term" value="C:cytosol"/>
    <property type="evidence" value="ECO:0007669"/>
    <property type="project" value="TreeGrafter"/>
</dbReference>
<dbReference type="AlphaFoldDB" id="A0A835D494"/>
<name>A0A835D494_TETSI</name>
<dbReference type="OrthoDB" id="515366at2759"/>
<dbReference type="SUPFAM" id="SSF49764">
    <property type="entry name" value="HSP20-like chaperones"/>
    <property type="match status" value="1"/>
</dbReference>
<dbReference type="Gene3D" id="2.60.40.790">
    <property type="match status" value="1"/>
</dbReference>
<reference evidence="3 4" key="1">
    <citation type="submission" date="2020-04" db="EMBL/GenBank/DDBJ databases">
        <title>Plant Genome Project.</title>
        <authorList>
            <person name="Zhang R.-G."/>
        </authorList>
    </citation>
    <scope>NUCLEOTIDE SEQUENCE [LARGE SCALE GENOMIC DNA]</scope>
    <source>
        <strain evidence="3">YNK0</strain>
        <tissue evidence="3">Leaf</tissue>
    </source>
</reference>
<gene>
    <name evidence="3" type="ORF">HHK36_028231</name>
</gene>
<evidence type="ECO:0000313" key="4">
    <source>
        <dbReference type="Proteomes" id="UP000655225"/>
    </source>
</evidence>
<evidence type="ECO:0000256" key="1">
    <source>
        <dbReference type="ARBA" id="ARBA00006997"/>
    </source>
</evidence>
<accession>A0A835D494</accession>
<dbReference type="FunFam" id="2.60.40.790:FF:000050">
    <property type="entry name" value="Probable inactive shikimate kinase like 2, chloroplastic"/>
    <property type="match status" value="1"/>
</dbReference>
<proteinExistence type="inferred from homology"/>
<dbReference type="EMBL" id="JABCRI010000021">
    <property type="protein sequence ID" value="KAF8380741.1"/>
    <property type="molecule type" value="Genomic_DNA"/>
</dbReference>
<comment type="caution">
    <text evidence="3">The sequence shown here is derived from an EMBL/GenBank/DDBJ whole genome shotgun (WGS) entry which is preliminary data.</text>
</comment>
<organism evidence="3 4">
    <name type="scientific">Tetracentron sinense</name>
    <name type="common">Spur-leaf</name>
    <dbReference type="NCBI Taxonomy" id="13715"/>
    <lineage>
        <taxon>Eukaryota</taxon>
        <taxon>Viridiplantae</taxon>
        <taxon>Streptophyta</taxon>
        <taxon>Embryophyta</taxon>
        <taxon>Tracheophyta</taxon>
        <taxon>Spermatophyta</taxon>
        <taxon>Magnoliopsida</taxon>
        <taxon>Trochodendrales</taxon>
        <taxon>Trochodendraceae</taxon>
        <taxon>Tetracentron</taxon>
    </lineage>
</organism>
<dbReference type="PANTHER" id="PTHR21087:SF23">
    <property type="entry name" value="INACTIVE SHIKIMATE KINASE LIKE 2, CHLOROPLASTIC-RELATED"/>
    <property type="match status" value="1"/>
</dbReference>
<protein>
    <recommendedName>
        <fullName evidence="2">CS domain-containing protein</fullName>
    </recommendedName>
</protein>
<keyword evidence="4" id="KW-1185">Reference proteome</keyword>